<dbReference type="AlphaFoldDB" id="F2BDZ6"/>
<organism evidence="2 3">
    <name type="scientific">Neisseria bacilliformis ATCC BAA-1200</name>
    <dbReference type="NCBI Taxonomy" id="888742"/>
    <lineage>
        <taxon>Bacteria</taxon>
        <taxon>Pseudomonadati</taxon>
        <taxon>Pseudomonadota</taxon>
        <taxon>Betaproteobacteria</taxon>
        <taxon>Neisseriales</taxon>
        <taxon>Neisseriaceae</taxon>
        <taxon>Neisseria</taxon>
    </lineage>
</organism>
<dbReference type="HOGENOM" id="CLU_2570262_0_0_4"/>
<comment type="caution">
    <text evidence="2">The sequence shown here is derived from an EMBL/GenBank/DDBJ whole genome shotgun (WGS) entry which is preliminary data.</text>
</comment>
<accession>F2BDZ6</accession>
<protein>
    <submittedName>
        <fullName evidence="2">Uncharacterized protein</fullName>
    </submittedName>
</protein>
<keyword evidence="3" id="KW-1185">Reference proteome</keyword>
<dbReference type="Proteomes" id="UP000004105">
    <property type="component" value="Unassembled WGS sequence"/>
</dbReference>
<proteinExistence type="predicted"/>
<name>F2BDZ6_9NEIS</name>
<evidence type="ECO:0000313" key="2">
    <source>
        <dbReference type="EMBL" id="EGF10315.1"/>
    </source>
</evidence>
<sequence>MVRSSAWAAGTGKGADYSGGRLKMRRGGRGRRVACMYAKGRLKTFFRRPLRFMRAFGTLRFTARLSVFCRRGISGFWRRRW</sequence>
<feature type="region of interest" description="Disordered" evidence="1">
    <location>
        <begin position="1"/>
        <end position="23"/>
    </location>
</feature>
<dbReference type="EMBL" id="AFAY01000042">
    <property type="protein sequence ID" value="EGF10315.1"/>
    <property type="molecule type" value="Genomic_DNA"/>
</dbReference>
<reference evidence="2 3" key="1">
    <citation type="submission" date="2011-02" db="EMBL/GenBank/DDBJ databases">
        <authorList>
            <person name="Muzny D."/>
            <person name="Qin X."/>
            <person name="Deng J."/>
            <person name="Jiang H."/>
            <person name="Liu Y."/>
            <person name="Qu J."/>
            <person name="Song X.-Z."/>
            <person name="Zhang L."/>
            <person name="Thornton R."/>
            <person name="Coyle M."/>
            <person name="Francisco L."/>
            <person name="Jackson L."/>
            <person name="Javaid M."/>
            <person name="Korchina V."/>
            <person name="Kovar C."/>
            <person name="Mata R."/>
            <person name="Mathew T."/>
            <person name="Ngo R."/>
            <person name="Nguyen L."/>
            <person name="Nguyen N."/>
            <person name="Okwuonu G."/>
            <person name="Ongeri F."/>
            <person name="Pham C."/>
            <person name="Simmons D."/>
            <person name="Wilczek-Boney K."/>
            <person name="Hale W."/>
            <person name="Jakkamsetti A."/>
            <person name="Pham P."/>
            <person name="Ruth R."/>
            <person name="San Lucas F."/>
            <person name="Warren J."/>
            <person name="Zhang J."/>
            <person name="Zhao Z."/>
            <person name="Zhou C."/>
            <person name="Zhu D."/>
            <person name="Lee S."/>
            <person name="Bess C."/>
            <person name="Blankenburg K."/>
            <person name="Forbes L."/>
            <person name="Fu Q."/>
            <person name="Gubbala S."/>
            <person name="Hirani K."/>
            <person name="Jayaseelan J.C."/>
            <person name="Lara F."/>
            <person name="Munidasa M."/>
            <person name="Palculict T."/>
            <person name="Patil S."/>
            <person name="Pu L.-L."/>
            <person name="Saada N."/>
            <person name="Tang L."/>
            <person name="Weissenberger G."/>
            <person name="Zhu Y."/>
            <person name="Hemphill L."/>
            <person name="Shang Y."/>
            <person name="Youmans B."/>
            <person name="Ayvaz T."/>
            <person name="Ross M."/>
            <person name="Santibanez J."/>
            <person name="Aqrawi P."/>
            <person name="Gross S."/>
            <person name="Joshi V."/>
            <person name="Fowler G."/>
            <person name="Nazareth L."/>
            <person name="Reid J."/>
            <person name="Worley K."/>
            <person name="Petrosino J."/>
            <person name="Highlander S."/>
            <person name="Gibbs R."/>
        </authorList>
    </citation>
    <scope>NUCLEOTIDE SEQUENCE [LARGE SCALE GENOMIC DNA]</scope>
    <source>
        <strain evidence="2 3">ATCC BAA-1200</strain>
    </source>
</reference>
<evidence type="ECO:0000313" key="3">
    <source>
        <dbReference type="Proteomes" id="UP000004105"/>
    </source>
</evidence>
<evidence type="ECO:0000256" key="1">
    <source>
        <dbReference type="SAM" id="MobiDB-lite"/>
    </source>
</evidence>
<gene>
    <name evidence="2" type="ORF">HMPREF9123_1952</name>
</gene>